<keyword evidence="1" id="KW-1133">Transmembrane helix</keyword>
<protein>
    <recommendedName>
        <fullName evidence="5">Signal peptidase</fullName>
    </recommendedName>
</protein>
<evidence type="ECO:0000256" key="1">
    <source>
        <dbReference type="SAM" id="Phobius"/>
    </source>
</evidence>
<name>A0ABT7ZR60_9FLAO</name>
<feature type="transmembrane region" description="Helical" evidence="1">
    <location>
        <begin position="45"/>
        <end position="64"/>
    </location>
</feature>
<keyword evidence="4" id="KW-1185">Reference proteome</keyword>
<feature type="signal peptide" evidence="2">
    <location>
        <begin position="1"/>
        <end position="21"/>
    </location>
</feature>
<keyword evidence="1" id="KW-0472">Membrane</keyword>
<evidence type="ECO:0008006" key="5">
    <source>
        <dbReference type="Google" id="ProtNLM"/>
    </source>
</evidence>
<keyword evidence="1" id="KW-0812">Transmembrane</keyword>
<dbReference type="Proteomes" id="UP001231197">
    <property type="component" value="Unassembled WGS sequence"/>
</dbReference>
<feature type="chain" id="PRO_5046469927" description="Signal peptidase" evidence="2">
    <location>
        <begin position="22"/>
        <end position="72"/>
    </location>
</feature>
<dbReference type="EMBL" id="JASDDK010000001">
    <property type="protein sequence ID" value="MDN3491502.1"/>
    <property type="molecule type" value="Genomic_DNA"/>
</dbReference>
<dbReference type="RefSeq" id="WP_290205203.1">
    <property type="nucleotide sequence ID" value="NZ_JASDDK010000001.1"/>
</dbReference>
<dbReference type="NCBIfam" id="NF046080">
    <property type="entry name" value="PID_CTERM"/>
    <property type="match status" value="1"/>
</dbReference>
<keyword evidence="2" id="KW-0732">Signal</keyword>
<sequence>MQNKYIFASILISFVGLAAMAQESGRFPSPPTPSNGPGPPGLPIDGGIVILFVIALIFGVYKTYGLVAKKTS</sequence>
<accession>A0ABT7ZR60</accession>
<proteinExistence type="predicted"/>
<evidence type="ECO:0000256" key="2">
    <source>
        <dbReference type="SAM" id="SignalP"/>
    </source>
</evidence>
<gene>
    <name evidence="3" type="ORF">QMA06_02130</name>
</gene>
<comment type="caution">
    <text evidence="3">The sequence shown here is derived from an EMBL/GenBank/DDBJ whole genome shotgun (WGS) entry which is preliminary data.</text>
</comment>
<dbReference type="InterPro" id="IPR058207">
    <property type="entry name" value="PID_CTERM"/>
</dbReference>
<organism evidence="3 4">
    <name type="scientific">Winogradskyella bathintestinalis</name>
    <dbReference type="NCBI Taxonomy" id="3035208"/>
    <lineage>
        <taxon>Bacteria</taxon>
        <taxon>Pseudomonadati</taxon>
        <taxon>Bacteroidota</taxon>
        <taxon>Flavobacteriia</taxon>
        <taxon>Flavobacteriales</taxon>
        <taxon>Flavobacteriaceae</taxon>
        <taxon>Winogradskyella</taxon>
    </lineage>
</organism>
<evidence type="ECO:0000313" key="3">
    <source>
        <dbReference type="EMBL" id="MDN3491502.1"/>
    </source>
</evidence>
<evidence type="ECO:0000313" key="4">
    <source>
        <dbReference type="Proteomes" id="UP001231197"/>
    </source>
</evidence>
<reference evidence="3 4" key="1">
    <citation type="journal article" date="2023" name="Int. J. Syst. Evol. Microbiol.">
        <title>Winogradskyella bathintestinalis sp. nov., isolated from the intestine of the deep-sea loosejaw dragonfish, Malacosteus niger.</title>
        <authorList>
            <person name="Uniacke-Lowe S."/>
            <person name="Johnson C.N."/>
            <person name="Stanton C."/>
            <person name="Hill C."/>
            <person name="Ross P."/>
        </authorList>
    </citation>
    <scope>NUCLEOTIDE SEQUENCE [LARGE SCALE GENOMIC DNA]</scope>
    <source>
        <strain evidence="3 4">APC 3343</strain>
    </source>
</reference>